<reference evidence="3" key="1">
    <citation type="submission" date="2017-12" db="EMBL/GenBank/DDBJ databases">
        <authorList>
            <person name="Diaz M."/>
        </authorList>
    </citation>
    <scope>NUCLEOTIDE SEQUENCE [LARGE SCALE GENOMIC DNA]</scope>
    <source>
        <strain evidence="3">FI11154</strain>
    </source>
</reference>
<keyword evidence="1" id="KW-0472">Membrane</keyword>
<sequence length="48" mass="5398">MAPYARWFDGKPSALKDDIMMNAVFIIQGFIAIGLAVLAIAVILRYRR</sequence>
<dbReference type="EMBL" id="OOFM01000005">
    <property type="protein sequence ID" value="SPL64973.1"/>
    <property type="molecule type" value="Genomic_DNA"/>
</dbReference>
<accession>A0A2P9HLT2</accession>
<dbReference type="Proteomes" id="UP000246073">
    <property type="component" value="Unassembled WGS sequence"/>
</dbReference>
<evidence type="ECO:0000313" key="2">
    <source>
        <dbReference type="EMBL" id="SPL64973.1"/>
    </source>
</evidence>
<feature type="transmembrane region" description="Helical" evidence="1">
    <location>
        <begin position="20"/>
        <end position="44"/>
    </location>
</feature>
<proteinExistence type="predicted"/>
<keyword evidence="1" id="KW-1133">Transmembrane helix</keyword>
<name>A0A2P9HLT2_9HYPH</name>
<protein>
    <submittedName>
        <fullName evidence="2">Uncharacterized protein</fullName>
    </submittedName>
</protein>
<keyword evidence="1" id="KW-0812">Transmembrane</keyword>
<organism evidence="2 3">
    <name type="scientific">Ochrobactrum soli</name>
    <dbReference type="NCBI Taxonomy" id="2448455"/>
    <lineage>
        <taxon>Bacteria</taxon>
        <taxon>Pseudomonadati</taxon>
        <taxon>Pseudomonadota</taxon>
        <taxon>Alphaproteobacteria</taxon>
        <taxon>Hyphomicrobiales</taxon>
        <taxon>Brucellaceae</taxon>
        <taxon>Brucella/Ochrobactrum group</taxon>
        <taxon>Ochrobactrum</taxon>
    </lineage>
</organism>
<evidence type="ECO:0000313" key="3">
    <source>
        <dbReference type="Proteomes" id="UP000246073"/>
    </source>
</evidence>
<dbReference type="AlphaFoldDB" id="A0A2P9HLT2"/>
<gene>
    <name evidence="2" type="ORF">OHAE_840</name>
</gene>
<evidence type="ECO:0000256" key="1">
    <source>
        <dbReference type="SAM" id="Phobius"/>
    </source>
</evidence>